<dbReference type="Pfam" id="PF14200">
    <property type="entry name" value="RicinB_lectin_2"/>
    <property type="match status" value="1"/>
</dbReference>
<dbReference type="InterPro" id="IPR000772">
    <property type="entry name" value="Ricin_B_lectin"/>
</dbReference>
<proteinExistence type="predicted"/>
<gene>
    <name evidence="3" type="ORF">Zmor_024521</name>
</gene>
<reference evidence="3" key="1">
    <citation type="journal article" date="2023" name="G3 (Bethesda)">
        <title>Whole genome assemblies of Zophobas morio and Tenebrio molitor.</title>
        <authorList>
            <person name="Kaur S."/>
            <person name="Stinson S.A."/>
            <person name="diCenzo G.C."/>
        </authorList>
    </citation>
    <scope>NUCLEOTIDE SEQUENCE</scope>
    <source>
        <strain evidence="3">QUZm001</strain>
    </source>
</reference>
<dbReference type="SUPFAM" id="SSF50370">
    <property type="entry name" value="Ricin B-like lectins"/>
    <property type="match status" value="1"/>
</dbReference>
<evidence type="ECO:0000259" key="2">
    <source>
        <dbReference type="SMART" id="SM00458"/>
    </source>
</evidence>
<feature type="domain" description="Ricin B lectin" evidence="2">
    <location>
        <begin position="24"/>
        <end position="154"/>
    </location>
</feature>
<keyword evidence="1" id="KW-0732">Signal</keyword>
<dbReference type="SMART" id="SM00458">
    <property type="entry name" value="RICIN"/>
    <property type="match status" value="1"/>
</dbReference>
<sequence length="157" mass="18015">MHLVALLFVANLAFAYSSFDKEDELYLIRSGHSSNLVLDATDPNQVKIEPYTGYSAQLWKFVRASKAGYFYIINHYTGDALDYQYRPTQKNKYLLKLAPLSQSSRQEYMINKNGRLSNVYTGENIDIVDAQFRHGTSVQLWGDNGDQAQEFNLQKKT</sequence>
<accession>A0AA38I0D0</accession>
<evidence type="ECO:0000313" key="4">
    <source>
        <dbReference type="Proteomes" id="UP001168821"/>
    </source>
</evidence>
<keyword evidence="4" id="KW-1185">Reference proteome</keyword>
<comment type="caution">
    <text evidence="3">The sequence shown here is derived from an EMBL/GenBank/DDBJ whole genome shotgun (WGS) entry which is preliminary data.</text>
</comment>
<dbReference type="Gene3D" id="2.80.10.50">
    <property type="match status" value="1"/>
</dbReference>
<feature type="chain" id="PRO_5041436969" description="Ricin B lectin domain-containing protein" evidence="1">
    <location>
        <begin position="16"/>
        <end position="157"/>
    </location>
</feature>
<evidence type="ECO:0000313" key="3">
    <source>
        <dbReference type="EMBL" id="KAJ3646966.1"/>
    </source>
</evidence>
<dbReference type="Proteomes" id="UP001168821">
    <property type="component" value="Unassembled WGS sequence"/>
</dbReference>
<dbReference type="CDD" id="cd00161">
    <property type="entry name" value="beta-trefoil_Ricin-like"/>
    <property type="match status" value="1"/>
</dbReference>
<name>A0AA38I0D0_9CUCU</name>
<dbReference type="AlphaFoldDB" id="A0AA38I0D0"/>
<evidence type="ECO:0000256" key="1">
    <source>
        <dbReference type="SAM" id="SignalP"/>
    </source>
</evidence>
<protein>
    <recommendedName>
        <fullName evidence="2">Ricin B lectin domain-containing protein</fullName>
    </recommendedName>
</protein>
<dbReference type="EMBL" id="JALNTZ010000007">
    <property type="protein sequence ID" value="KAJ3646966.1"/>
    <property type="molecule type" value="Genomic_DNA"/>
</dbReference>
<feature type="signal peptide" evidence="1">
    <location>
        <begin position="1"/>
        <end position="15"/>
    </location>
</feature>
<dbReference type="InterPro" id="IPR035992">
    <property type="entry name" value="Ricin_B-like_lectins"/>
</dbReference>
<organism evidence="3 4">
    <name type="scientific">Zophobas morio</name>
    <dbReference type="NCBI Taxonomy" id="2755281"/>
    <lineage>
        <taxon>Eukaryota</taxon>
        <taxon>Metazoa</taxon>
        <taxon>Ecdysozoa</taxon>
        <taxon>Arthropoda</taxon>
        <taxon>Hexapoda</taxon>
        <taxon>Insecta</taxon>
        <taxon>Pterygota</taxon>
        <taxon>Neoptera</taxon>
        <taxon>Endopterygota</taxon>
        <taxon>Coleoptera</taxon>
        <taxon>Polyphaga</taxon>
        <taxon>Cucujiformia</taxon>
        <taxon>Tenebrionidae</taxon>
        <taxon>Zophobas</taxon>
    </lineage>
</organism>